<keyword evidence="3" id="KW-1185">Reference proteome</keyword>
<evidence type="ECO:0000259" key="1">
    <source>
        <dbReference type="Pfam" id="PF18029"/>
    </source>
</evidence>
<dbReference type="SUPFAM" id="SSF54593">
    <property type="entry name" value="Glyoxalase/Bleomycin resistance protein/Dihydroxybiphenyl dioxygenase"/>
    <property type="match status" value="1"/>
</dbReference>
<dbReference type="PANTHER" id="PTHR35908">
    <property type="entry name" value="HYPOTHETICAL FUSION PROTEIN"/>
    <property type="match status" value="1"/>
</dbReference>
<gene>
    <name evidence="2" type="ORF">ACFQDO_05705</name>
</gene>
<accession>A0ABW1JCH2</accession>
<evidence type="ECO:0000313" key="3">
    <source>
        <dbReference type="Proteomes" id="UP001596189"/>
    </source>
</evidence>
<dbReference type="EMBL" id="JBHSRD010000003">
    <property type="protein sequence ID" value="MFC6006622.1"/>
    <property type="molecule type" value="Genomic_DNA"/>
</dbReference>
<protein>
    <submittedName>
        <fullName evidence="2">VOC family protein</fullName>
    </submittedName>
</protein>
<dbReference type="Proteomes" id="UP001596189">
    <property type="component" value="Unassembled WGS sequence"/>
</dbReference>
<reference evidence="3" key="1">
    <citation type="journal article" date="2019" name="Int. J. Syst. Evol. Microbiol.">
        <title>The Global Catalogue of Microorganisms (GCM) 10K type strain sequencing project: providing services to taxonomists for standard genome sequencing and annotation.</title>
        <authorList>
            <consortium name="The Broad Institute Genomics Platform"/>
            <consortium name="The Broad Institute Genome Sequencing Center for Infectious Disease"/>
            <person name="Wu L."/>
            <person name="Ma J."/>
        </authorList>
    </citation>
    <scope>NUCLEOTIDE SEQUENCE [LARGE SCALE GENOMIC DNA]</scope>
    <source>
        <strain evidence="3">KACC 14249</strain>
    </source>
</reference>
<name>A0ABW1JCH2_9ACTN</name>
<organism evidence="2 3">
    <name type="scientific">Angustibacter luteus</name>
    <dbReference type="NCBI Taxonomy" id="658456"/>
    <lineage>
        <taxon>Bacteria</taxon>
        <taxon>Bacillati</taxon>
        <taxon>Actinomycetota</taxon>
        <taxon>Actinomycetes</taxon>
        <taxon>Kineosporiales</taxon>
        <taxon>Kineosporiaceae</taxon>
    </lineage>
</organism>
<proteinExistence type="predicted"/>
<dbReference type="InterPro" id="IPR041581">
    <property type="entry name" value="Glyoxalase_6"/>
</dbReference>
<sequence length="143" mass="15691">MSRTVQIVFDAAEPAKVGDFWASALGYVRESPPEGFDTWPQALEAFGVPEALWDSADAVVDPDGSGPRLFIQKVPEGKTVKNRVHLDIRVSARGDDREVADAAVLAEAERLESIGASRVEWREGMGSRWLVMQDVEGNEFCVT</sequence>
<dbReference type="PANTHER" id="PTHR35908:SF1">
    <property type="entry name" value="CONSERVED PROTEIN"/>
    <property type="match status" value="1"/>
</dbReference>
<comment type="caution">
    <text evidence="2">The sequence shown here is derived from an EMBL/GenBank/DDBJ whole genome shotgun (WGS) entry which is preliminary data.</text>
</comment>
<dbReference type="Pfam" id="PF18029">
    <property type="entry name" value="Glyoxalase_6"/>
    <property type="match status" value="1"/>
</dbReference>
<dbReference type="InterPro" id="IPR029068">
    <property type="entry name" value="Glyas_Bleomycin-R_OHBP_Dase"/>
</dbReference>
<feature type="domain" description="Glyoxalase-like" evidence="1">
    <location>
        <begin position="6"/>
        <end position="143"/>
    </location>
</feature>
<dbReference type="Gene3D" id="3.10.180.10">
    <property type="entry name" value="2,3-Dihydroxybiphenyl 1,2-Dioxygenase, domain 1"/>
    <property type="match status" value="1"/>
</dbReference>
<dbReference type="RefSeq" id="WP_345718100.1">
    <property type="nucleotide sequence ID" value="NZ_BAABFP010000008.1"/>
</dbReference>
<evidence type="ECO:0000313" key="2">
    <source>
        <dbReference type="EMBL" id="MFC6006622.1"/>
    </source>
</evidence>